<gene>
    <name evidence="2" type="ORF">Val02_05250</name>
</gene>
<dbReference type="GO" id="GO:0008835">
    <property type="term" value="F:diaminohydroxyphosphoribosylaminopyrimidine deaminase activity"/>
    <property type="evidence" value="ECO:0007669"/>
    <property type="project" value="TreeGrafter"/>
</dbReference>
<dbReference type="PANTHER" id="PTHR11079:SF162">
    <property type="entry name" value="RIBOFLAVIN BIOSYNTHESIS PROTEIN PYRD, CHLOROPLASTIC"/>
    <property type="match status" value="1"/>
</dbReference>
<dbReference type="Gene3D" id="3.40.140.10">
    <property type="entry name" value="Cytidine Deaminase, domain 2"/>
    <property type="match status" value="1"/>
</dbReference>
<accession>A0A8J3YEH3</accession>
<evidence type="ECO:0000259" key="1">
    <source>
        <dbReference type="PROSITE" id="PS51747"/>
    </source>
</evidence>
<dbReference type="PANTHER" id="PTHR11079">
    <property type="entry name" value="CYTOSINE DEAMINASE FAMILY MEMBER"/>
    <property type="match status" value="1"/>
</dbReference>
<dbReference type="RefSeq" id="WP_203897196.1">
    <property type="nucleotide sequence ID" value="NZ_BOPF01000002.1"/>
</dbReference>
<dbReference type="EMBL" id="BOPF01000002">
    <property type="protein sequence ID" value="GIJ43639.1"/>
    <property type="molecule type" value="Genomic_DNA"/>
</dbReference>
<dbReference type="SUPFAM" id="SSF53927">
    <property type="entry name" value="Cytidine deaminase-like"/>
    <property type="match status" value="1"/>
</dbReference>
<sequence>MRTDLAWLAHAIEVSRSAPPVPARYAVGAVVVDRLGQALSTGYTGEDDPQQHAEEAALAKLAGRPVDLAGATVYTSLEPCTTRRSRPVGCARLILAAGITRVVLAWREPALFADCEGVATLRRHGVEVVELPALAASARAVNSHLAFV</sequence>
<reference evidence="2" key="1">
    <citation type="submission" date="2021-01" db="EMBL/GenBank/DDBJ databases">
        <title>Whole genome shotgun sequence of Virgisporangium aliadipatigenens NBRC 105644.</title>
        <authorList>
            <person name="Komaki H."/>
            <person name="Tamura T."/>
        </authorList>
    </citation>
    <scope>NUCLEOTIDE SEQUENCE</scope>
    <source>
        <strain evidence="2">NBRC 105644</strain>
    </source>
</reference>
<dbReference type="Pfam" id="PF00383">
    <property type="entry name" value="dCMP_cyt_deam_1"/>
    <property type="match status" value="1"/>
</dbReference>
<organism evidence="2 3">
    <name type="scientific">Virgisporangium aliadipatigenens</name>
    <dbReference type="NCBI Taxonomy" id="741659"/>
    <lineage>
        <taxon>Bacteria</taxon>
        <taxon>Bacillati</taxon>
        <taxon>Actinomycetota</taxon>
        <taxon>Actinomycetes</taxon>
        <taxon>Micromonosporales</taxon>
        <taxon>Micromonosporaceae</taxon>
        <taxon>Virgisporangium</taxon>
    </lineage>
</organism>
<dbReference type="InterPro" id="IPR002125">
    <property type="entry name" value="CMP_dCMP_dom"/>
</dbReference>
<dbReference type="InterPro" id="IPR016193">
    <property type="entry name" value="Cytidine_deaminase-like"/>
</dbReference>
<evidence type="ECO:0000313" key="3">
    <source>
        <dbReference type="Proteomes" id="UP000619260"/>
    </source>
</evidence>
<name>A0A8J3YEH3_9ACTN</name>
<evidence type="ECO:0000313" key="2">
    <source>
        <dbReference type="EMBL" id="GIJ43639.1"/>
    </source>
</evidence>
<protein>
    <recommendedName>
        <fullName evidence="1">CMP/dCMP-type deaminase domain-containing protein</fullName>
    </recommendedName>
</protein>
<dbReference type="PROSITE" id="PS51747">
    <property type="entry name" value="CYT_DCMP_DEAMINASES_2"/>
    <property type="match status" value="1"/>
</dbReference>
<proteinExistence type="predicted"/>
<keyword evidence="3" id="KW-1185">Reference proteome</keyword>
<feature type="domain" description="CMP/dCMP-type deaminase" evidence="1">
    <location>
        <begin position="2"/>
        <end position="115"/>
    </location>
</feature>
<dbReference type="Proteomes" id="UP000619260">
    <property type="component" value="Unassembled WGS sequence"/>
</dbReference>
<comment type="caution">
    <text evidence="2">The sequence shown here is derived from an EMBL/GenBank/DDBJ whole genome shotgun (WGS) entry which is preliminary data.</text>
</comment>
<dbReference type="AlphaFoldDB" id="A0A8J3YEH3"/>